<dbReference type="OrthoDB" id="10560654at2759"/>
<comment type="caution">
    <text evidence="1">The sequence shown here is derived from an EMBL/GenBank/DDBJ whole genome shotgun (WGS) entry which is preliminary data.</text>
</comment>
<reference evidence="2" key="1">
    <citation type="submission" date="2016-06" db="EMBL/GenBank/DDBJ databases">
        <title>Parallel loss of symbiosis genes in relatives of nitrogen-fixing non-legume Parasponia.</title>
        <authorList>
            <person name="Van Velzen R."/>
            <person name="Holmer R."/>
            <person name="Bu F."/>
            <person name="Rutten L."/>
            <person name="Van Zeijl A."/>
            <person name="Liu W."/>
            <person name="Santuari L."/>
            <person name="Cao Q."/>
            <person name="Sharma T."/>
            <person name="Shen D."/>
            <person name="Roswanjaya Y."/>
            <person name="Wardhani T."/>
            <person name="Kalhor M.S."/>
            <person name="Jansen J."/>
            <person name="Van den Hoogen J."/>
            <person name="Gungor B."/>
            <person name="Hartog M."/>
            <person name="Hontelez J."/>
            <person name="Verver J."/>
            <person name="Yang W.-C."/>
            <person name="Schijlen E."/>
            <person name="Repin R."/>
            <person name="Schilthuizen M."/>
            <person name="Schranz E."/>
            <person name="Heidstra R."/>
            <person name="Miyata K."/>
            <person name="Fedorova E."/>
            <person name="Kohlen W."/>
            <person name="Bisseling T."/>
            <person name="Smit S."/>
            <person name="Geurts R."/>
        </authorList>
    </citation>
    <scope>NUCLEOTIDE SEQUENCE [LARGE SCALE GENOMIC DNA]</scope>
    <source>
        <strain evidence="2">cv. WU1-14</strain>
    </source>
</reference>
<proteinExistence type="predicted"/>
<organism evidence="1 2">
    <name type="scientific">Parasponia andersonii</name>
    <name type="common">Sponia andersonii</name>
    <dbReference type="NCBI Taxonomy" id="3476"/>
    <lineage>
        <taxon>Eukaryota</taxon>
        <taxon>Viridiplantae</taxon>
        <taxon>Streptophyta</taxon>
        <taxon>Embryophyta</taxon>
        <taxon>Tracheophyta</taxon>
        <taxon>Spermatophyta</taxon>
        <taxon>Magnoliopsida</taxon>
        <taxon>eudicotyledons</taxon>
        <taxon>Gunneridae</taxon>
        <taxon>Pentapetalae</taxon>
        <taxon>rosids</taxon>
        <taxon>fabids</taxon>
        <taxon>Rosales</taxon>
        <taxon>Cannabaceae</taxon>
        <taxon>Parasponia</taxon>
    </lineage>
</organism>
<sequence>NRGKQFSCLIAQNCPFFEITSSNCHFLSTQILTKCYTTTHIACLHPSLLFRAPPNLPHTTGKASPLSKPVNNFQSFQSVIRTDQSSKISIRRHVCFAFLLLLHKGFEPFFNLRNYTKSFLMNKVQSTWKLNRHLLRKKWWYFKWEANKIKKAKLKVCSFPPFQFSQPFSRYFSIML</sequence>
<evidence type="ECO:0000313" key="2">
    <source>
        <dbReference type="Proteomes" id="UP000237105"/>
    </source>
</evidence>
<dbReference type="Proteomes" id="UP000237105">
    <property type="component" value="Unassembled WGS sequence"/>
</dbReference>
<gene>
    <name evidence="1" type="ORF">PanWU01x14_340900</name>
</gene>
<evidence type="ECO:0000313" key="1">
    <source>
        <dbReference type="EMBL" id="PON34861.1"/>
    </source>
</evidence>
<accession>A0A2P5AE89</accession>
<dbReference type="AlphaFoldDB" id="A0A2P5AE89"/>
<dbReference type="EMBL" id="JXTB01000639">
    <property type="protein sequence ID" value="PON34861.1"/>
    <property type="molecule type" value="Genomic_DNA"/>
</dbReference>
<feature type="non-terminal residue" evidence="1">
    <location>
        <position position="1"/>
    </location>
</feature>
<name>A0A2P5AE89_PARAD</name>
<keyword evidence="2" id="KW-1185">Reference proteome</keyword>
<protein>
    <submittedName>
        <fullName evidence="1">Uncharacterized protein</fullName>
    </submittedName>
</protein>